<evidence type="ECO:0000313" key="2">
    <source>
        <dbReference type="EMBL" id="GBG82467.1"/>
    </source>
</evidence>
<dbReference type="EMBL" id="BFEA01000407">
    <property type="protein sequence ID" value="GBG82467.1"/>
    <property type="molecule type" value="Genomic_DNA"/>
</dbReference>
<comment type="caution">
    <text evidence="2">The sequence shown here is derived from an EMBL/GenBank/DDBJ whole genome shotgun (WGS) entry which is preliminary data.</text>
</comment>
<sequence length="1543" mass="169541">MRPTCFPGAEGANDVLPLGTIVSFDKISGGLLKLQTNVLYDQCKLPFRDVKGVIVVFKSFAGYGSNMMLCPHFKGLYDGKHLPLPVQYLGLMLKVPKERPVLSREYVFRLLPAHEGSSGLVQETAETPVGHGSAIHDVEGRGNGHTRKIHTQFGPDAPGNTSDLHSPDAGTLQAGTPKILKVRCQGDTYSLRDETGRESCRSGQEVGGSEAKGMGDVRESFGGEPTSSEKKRERQRMVREEVVEETRRMKRIKGQSEPVMGGDGGDVGECASGKRAPGMRGGQEHGVVKRTSKEEGATTSKKARGPDGLTIREGQAMGGGDSAHPGVAAAGEPSGKSKRKVAAEEGDGQKKPRRRKTAEAASGGERSVGGQYDEAAAFWLEYERNDDGDIVEKELSVQLLIDPRKVCDIPPRERYYNHCSLNRENAEDIKAAMLSHFHKEKGKIWTKNPLVMAPIYKPVTHRPEKADRVHKDVFKPEDKDKYYYYPVNGQHTVAAVKELVDEPIFELWKMHSWPARVVWFSDEDFARYVQWMPLVTAGDNVFRKGMVFYEKWAEGKLFGSDGKTPLSRPGKHMPDKSPGLQAIPKMGSKGAVGEIKMGWLVRVPPPQTKKKTQADDKFFVVVKEPDMFCWQCLADMTDVEKLSILDDILALRGVFVQSASGHLKRQHKPGIKDIIATRKVDRVMLRMFHYILFLETEEDKDVWCYGSHFFRIEGRLLEEFGPQGLTKQVWVELRKHSQCESIRRAWKIGQTIFIFGKAHASVVWELLRNGWNVDALENEAKMIDYLNEFVKTRVADTRNDCTFVQTTGERNRDPKYDMYWKLSANKRTEVWDFLFQPGPPAQTDLEYSRRRNLVFGVVNAYHDAPRESVSHFLKRLEHVYFLMAEPLTLKNYKAQFDEEDPFDVEDMEELSDSETFDFESMPLPRVVGQVGDEGEGGPRRYSTSLASLKRVFRCEPVDNQSSDDGEKERDYDYEPCDKLSVDHDTWENERLFFFGKHHRQHLGRGGGGDKGDDGGGGGNGSQFVGKGTSETSWGEKAFGGKGSGGKDSGGKGSGGKALGGKGSGGKGSGGKGSGGKGSGGKRRTSGSPEYVVTDAHCVGSRDSDMRDVATLNSDQVRVDSHLSARTLFPDAVESQSHRAQQRSPVPTTVLLKEGGRLQHTAASPERREYSLKGTASSFCLEGRMPALRRRESATFSSLSSGERHKLRIDSKLLTSPWRLATRSAPQATVPRGQENLTFYPPHLKLGTGFPCPPPFSNVETRDWRSRDLLEGPAVGVLETGVGEYERHASEGALVDIGSKSAAASGEEERSSGTRAGVDRVVKGGQCTFVQAPVLGDDEGEEEPAVEARVHGDEKGGEPVVEGGEVTVGIQTDLHRKDDDSSPTRCGDEQGGRASVLGTGRGMVLHEAIELGNDSTAKELGNDSAATELVRDSGMVEVQNVESSMKGGEVAVSIKMDPERKYHDSPSTHCGAEQGDRVSVLSTGREMVLHEAIDLPSDSAATELVSDTVVAEVQNVESSVDVGAMAQQEGDFPQRAPENGKICE</sequence>
<feature type="region of interest" description="Disordered" evidence="1">
    <location>
        <begin position="192"/>
        <end position="248"/>
    </location>
</feature>
<feature type="region of interest" description="Disordered" evidence="1">
    <location>
        <begin position="563"/>
        <end position="583"/>
    </location>
</feature>
<keyword evidence="3" id="KW-1185">Reference proteome</keyword>
<feature type="region of interest" description="Disordered" evidence="1">
    <location>
        <begin position="153"/>
        <end position="177"/>
    </location>
</feature>
<proteinExistence type="predicted"/>
<protein>
    <submittedName>
        <fullName evidence="2">Uncharacterized protein</fullName>
    </submittedName>
</protein>
<feature type="region of interest" description="Disordered" evidence="1">
    <location>
        <begin position="999"/>
        <end position="1092"/>
    </location>
</feature>
<dbReference type="Proteomes" id="UP000265515">
    <property type="component" value="Unassembled WGS sequence"/>
</dbReference>
<feature type="compositionally biased region" description="Gly residues" evidence="1">
    <location>
        <begin position="1037"/>
        <end position="1078"/>
    </location>
</feature>
<feature type="compositionally biased region" description="Basic and acidic residues" evidence="1">
    <location>
        <begin position="1373"/>
        <end position="1390"/>
    </location>
</feature>
<feature type="compositionally biased region" description="Basic and acidic residues" evidence="1">
    <location>
        <begin position="341"/>
        <end position="350"/>
    </location>
</feature>
<organism evidence="2 3">
    <name type="scientific">Chara braunii</name>
    <name type="common">Braun's stonewort</name>
    <dbReference type="NCBI Taxonomy" id="69332"/>
    <lineage>
        <taxon>Eukaryota</taxon>
        <taxon>Viridiplantae</taxon>
        <taxon>Streptophyta</taxon>
        <taxon>Charophyceae</taxon>
        <taxon>Charales</taxon>
        <taxon>Characeae</taxon>
        <taxon>Chara</taxon>
    </lineage>
</organism>
<feature type="compositionally biased region" description="Basic and acidic residues" evidence="1">
    <location>
        <begin position="282"/>
        <end position="296"/>
    </location>
</feature>
<evidence type="ECO:0000313" key="3">
    <source>
        <dbReference type="Proteomes" id="UP000265515"/>
    </source>
</evidence>
<evidence type="ECO:0000256" key="1">
    <source>
        <dbReference type="SAM" id="MobiDB-lite"/>
    </source>
</evidence>
<feature type="region of interest" description="Disordered" evidence="1">
    <location>
        <begin position="271"/>
        <end position="368"/>
    </location>
</feature>
<feature type="region of interest" description="Disordered" evidence="1">
    <location>
        <begin position="1373"/>
        <end position="1393"/>
    </location>
</feature>
<feature type="compositionally biased region" description="Basic and acidic residues" evidence="1">
    <location>
        <begin position="213"/>
        <end position="247"/>
    </location>
</feature>
<reference evidence="2 3" key="1">
    <citation type="journal article" date="2018" name="Cell">
        <title>The Chara Genome: Secondary Complexity and Implications for Plant Terrestrialization.</title>
        <authorList>
            <person name="Nishiyama T."/>
            <person name="Sakayama H."/>
            <person name="Vries J.D."/>
            <person name="Buschmann H."/>
            <person name="Saint-Marcoux D."/>
            <person name="Ullrich K.K."/>
            <person name="Haas F.B."/>
            <person name="Vanderstraeten L."/>
            <person name="Becker D."/>
            <person name="Lang D."/>
            <person name="Vosolsobe S."/>
            <person name="Rombauts S."/>
            <person name="Wilhelmsson P.K.I."/>
            <person name="Janitza P."/>
            <person name="Kern R."/>
            <person name="Heyl A."/>
            <person name="Rumpler F."/>
            <person name="Villalobos L.I.A.C."/>
            <person name="Clay J.M."/>
            <person name="Skokan R."/>
            <person name="Toyoda A."/>
            <person name="Suzuki Y."/>
            <person name="Kagoshima H."/>
            <person name="Schijlen E."/>
            <person name="Tajeshwar N."/>
            <person name="Catarino B."/>
            <person name="Hetherington A.J."/>
            <person name="Saltykova A."/>
            <person name="Bonnot C."/>
            <person name="Breuninger H."/>
            <person name="Symeonidi A."/>
            <person name="Radhakrishnan G.V."/>
            <person name="Van Nieuwerburgh F."/>
            <person name="Deforce D."/>
            <person name="Chang C."/>
            <person name="Karol K.G."/>
            <person name="Hedrich R."/>
            <person name="Ulvskov P."/>
            <person name="Glockner G."/>
            <person name="Delwiche C.F."/>
            <person name="Petrasek J."/>
            <person name="Van de Peer Y."/>
            <person name="Friml J."/>
            <person name="Beilby M."/>
            <person name="Dolan L."/>
            <person name="Kohara Y."/>
            <person name="Sugano S."/>
            <person name="Fujiyama A."/>
            <person name="Delaux P.-M."/>
            <person name="Quint M."/>
            <person name="TheiBen G."/>
            <person name="Hagemann M."/>
            <person name="Harholt J."/>
            <person name="Dunand C."/>
            <person name="Zachgo S."/>
            <person name="Langdale J."/>
            <person name="Maumus F."/>
            <person name="Straeten D.V.D."/>
            <person name="Gould S.B."/>
            <person name="Rensing S.A."/>
        </authorList>
    </citation>
    <scope>NUCLEOTIDE SEQUENCE [LARGE SCALE GENOMIC DNA]</scope>
    <source>
        <strain evidence="2 3">S276</strain>
    </source>
</reference>
<dbReference type="Gramene" id="GBG82467">
    <property type="protein sequence ID" value="GBG82467"/>
    <property type="gene ID" value="CBR_g34843"/>
</dbReference>
<accession>A0A388LJM2</accession>
<name>A0A388LJM2_CHABU</name>
<gene>
    <name evidence="2" type="ORF">CBR_g34843</name>
</gene>